<accession>A0A914SBI8</accession>
<organism evidence="1 2">
    <name type="scientific">Parascaris equorum</name>
    <name type="common">Equine roundworm</name>
    <dbReference type="NCBI Taxonomy" id="6256"/>
    <lineage>
        <taxon>Eukaryota</taxon>
        <taxon>Metazoa</taxon>
        <taxon>Ecdysozoa</taxon>
        <taxon>Nematoda</taxon>
        <taxon>Chromadorea</taxon>
        <taxon>Rhabditida</taxon>
        <taxon>Spirurina</taxon>
        <taxon>Ascaridomorpha</taxon>
        <taxon>Ascaridoidea</taxon>
        <taxon>Ascarididae</taxon>
        <taxon>Parascaris</taxon>
    </lineage>
</organism>
<dbReference type="WBParaSite" id="PEQ_0001147101-mRNA-1">
    <property type="protein sequence ID" value="PEQ_0001147101-mRNA-1"/>
    <property type="gene ID" value="PEQ_0001147101"/>
</dbReference>
<protein>
    <submittedName>
        <fullName evidence="2">Uncharacterized protein</fullName>
    </submittedName>
</protein>
<name>A0A914SBI8_PAREQ</name>
<keyword evidence="1" id="KW-1185">Reference proteome</keyword>
<reference evidence="2" key="1">
    <citation type="submission" date="2022-11" db="UniProtKB">
        <authorList>
            <consortium name="WormBaseParasite"/>
        </authorList>
    </citation>
    <scope>IDENTIFICATION</scope>
</reference>
<evidence type="ECO:0000313" key="2">
    <source>
        <dbReference type="WBParaSite" id="PEQ_0001147101-mRNA-1"/>
    </source>
</evidence>
<sequence length="99" mass="10630">MMAVSSLGIGYIEASDRRNNYDKGDSNSGNVSSAAEFVRGRAFTAEVDYVAADKRIWDATTESIVADVSALIERCSTLTKVNIREIKAGPRATNSLAVL</sequence>
<dbReference type="Proteomes" id="UP000887564">
    <property type="component" value="Unplaced"/>
</dbReference>
<proteinExistence type="predicted"/>
<dbReference type="AlphaFoldDB" id="A0A914SBI8"/>
<evidence type="ECO:0000313" key="1">
    <source>
        <dbReference type="Proteomes" id="UP000887564"/>
    </source>
</evidence>